<proteinExistence type="inferred from homology"/>
<dbReference type="NCBIfam" id="TIGR00510">
    <property type="entry name" value="lipA"/>
    <property type="match status" value="1"/>
</dbReference>
<evidence type="ECO:0000256" key="9">
    <source>
        <dbReference type="ARBA" id="ARBA00047326"/>
    </source>
</evidence>
<dbReference type="AlphaFoldDB" id="A0A160VE14"/>
<dbReference type="Pfam" id="PF04055">
    <property type="entry name" value="Radical_SAM"/>
    <property type="match status" value="1"/>
</dbReference>
<protein>
    <recommendedName>
        <fullName evidence="2">lipoyl synthase</fullName>
        <ecNumber evidence="2">2.8.1.8</ecNumber>
    </recommendedName>
</protein>
<dbReference type="EMBL" id="FAXC01000108">
    <property type="protein sequence ID" value="CUV08675.1"/>
    <property type="molecule type" value="Genomic_DNA"/>
</dbReference>
<feature type="domain" description="Radical SAM core" evidence="10">
    <location>
        <begin position="33"/>
        <end position="248"/>
    </location>
</feature>
<keyword evidence="8" id="KW-0411">Iron-sulfur</keyword>
<sequence length="273" mass="30506">MGAGYRFVDQVVKTNNLHTVCEAARCPNIYECWDRRTATIMILGDVCTRACGFCSVKTGKPTWDDPLEPVRTALAVKKMDLRHVVITSVDRDDIKNDYGAEIWADTIRQVHHHASDCTVEVLTPDFKGSKPALLKVFAAEPDIFSHNLECVERISKQVRSQANWQRSLEVLKYSVKHGLQTKTGMMVGLGETTVEVLETMKQVVDTGVSIFTIGQYLQPTGGHLPVERYVSEQEFEEYKCRGLELGFLVVESGALVRSSYHADEQARLALAAV</sequence>
<evidence type="ECO:0000256" key="7">
    <source>
        <dbReference type="ARBA" id="ARBA00023004"/>
    </source>
</evidence>
<comment type="catalytic activity">
    <reaction evidence="9">
        <text>[[Fe-S] cluster scaffold protein carrying a second [4Fe-4S](2+) cluster] + N(6)-octanoyl-L-lysyl-[protein] + 2 oxidized [2Fe-2S]-[ferredoxin] + 2 S-adenosyl-L-methionine + 4 H(+) = [[Fe-S] cluster scaffold protein] + N(6)-[(R)-dihydrolipoyl]-L-lysyl-[protein] + 4 Fe(3+) + 2 hydrogen sulfide + 2 5'-deoxyadenosine + 2 L-methionine + 2 reduced [2Fe-2S]-[ferredoxin]</text>
        <dbReference type="Rhea" id="RHEA:16585"/>
        <dbReference type="Rhea" id="RHEA-COMP:9928"/>
        <dbReference type="Rhea" id="RHEA-COMP:10000"/>
        <dbReference type="Rhea" id="RHEA-COMP:10001"/>
        <dbReference type="Rhea" id="RHEA-COMP:10475"/>
        <dbReference type="Rhea" id="RHEA-COMP:14568"/>
        <dbReference type="Rhea" id="RHEA-COMP:14569"/>
        <dbReference type="ChEBI" id="CHEBI:15378"/>
        <dbReference type="ChEBI" id="CHEBI:17319"/>
        <dbReference type="ChEBI" id="CHEBI:29034"/>
        <dbReference type="ChEBI" id="CHEBI:29919"/>
        <dbReference type="ChEBI" id="CHEBI:33722"/>
        <dbReference type="ChEBI" id="CHEBI:33737"/>
        <dbReference type="ChEBI" id="CHEBI:33738"/>
        <dbReference type="ChEBI" id="CHEBI:57844"/>
        <dbReference type="ChEBI" id="CHEBI:59789"/>
        <dbReference type="ChEBI" id="CHEBI:78809"/>
        <dbReference type="ChEBI" id="CHEBI:83100"/>
        <dbReference type="EC" id="2.8.1.8"/>
    </reaction>
</comment>
<dbReference type="CDD" id="cd01335">
    <property type="entry name" value="Radical_SAM"/>
    <property type="match status" value="1"/>
</dbReference>
<dbReference type="GO" id="GO:0016992">
    <property type="term" value="F:lipoate synthase activity"/>
    <property type="evidence" value="ECO:0007669"/>
    <property type="project" value="UniProtKB-EC"/>
</dbReference>
<dbReference type="Gene3D" id="3.20.20.70">
    <property type="entry name" value="Aldolase class I"/>
    <property type="match status" value="1"/>
</dbReference>
<comment type="cofactor">
    <cofactor evidence="1">
        <name>[4Fe-4S] cluster</name>
        <dbReference type="ChEBI" id="CHEBI:49883"/>
    </cofactor>
</comment>
<gene>
    <name evidence="11" type="ORF">MGWOODY_Mmi2414</name>
</gene>
<dbReference type="InterPro" id="IPR006638">
    <property type="entry name" value="Elp3/MiaA/NifB-like_rSAM"/>
</dbReference>
<evidence type="ECO:0000256" key="1">
    <source>
        <dbReference type="ARBA" id="ARBA00001966"/>
    </source>
</evidence>
<dbReference type="InterPro" id="IPR007197">
    <property type="entry name" value="rSAM"/>
</dbReference>
<evidence type="ECO:0000256" key="2">
    <source>
        <dbReference type="ARBA" id="ARBA00012237"/>
    </source>
</evidence>
<name>A0A160VE14_9ZZZZ</name>
<keyword evidence="5" id="KW-0949">S-adenosyl-L-methionine</keyword>
<dbReference type="PANTHER" id="PTHR10949">
    <property type="entry name" value="LIPOYL SYNTHASE"/>
    <property type="match status" value="1"/>
</dbReference>
<evidence type="ECO:0000256" key="5">
    <source>
        <dbReference type="ARBA" id="ARBA00022691"/>
    </source>
</evidence>
<dbReference type="GO" id="GO:0051539">
    <property type="term" value="F:4 iron, 4 sulfur cluster binding"/>
    <property type="evidence" value="ECO:0007669"/>
    <property type="project" value="UniProtKB-KW"/>
</dbReference>
<evidence type="ECO:0000256" key="6">
    <source>
        <dbReference type="ARBA" id="ARBA00022723"/>
    </source>
</evidence>
<dbReference type="InterPro" id="IPR058240">
    <property type="entry name" value="rSAM_sf"/>
</dbReference>
<dbReference type="HAMAP" id="MF_00206">
    <property type="entry name" value="Lipoyl_synth"/>
    <property type="match status" value="1"/>
</dbReference>
<accession>A0A160VE14</accession>
<evidence type="ECO:0000256" key="3">
    <source>
        <dbReference type="ARBA" id="ARBA00022485"/>
    </source>
</evidence>
<organism evidence="11">
    <name type="scientific">hydrothermal vent metagenome</name>
    <dbReference type="NCBI Taxonomy" id="652676"/>
    <lineage>
        <taxon>unclassified sequences</taxon>
        <taxon>metagenomes</taxon>
        <taxon>ecological metagenomes</taxon>
    </lineage>
</organism>
<keyword evidence="7" id="KW-0408">Iron</keyword>
<dbReference type="PROSITE" id="PS51918">
    <property type="entry name" value="RADICAL_SAM"/>
    <property type="match status" value="1"/>
</dbReference>
<dbReference type="NCBIfam" id="NF009544">
    <property type="entry name" value="PRK12928.1"/>
    <property type="match status" value="1"/>
</dbReference>
<dbReference type="EC" id="2.8.1.8" evidence="2"/>
<dbReference type="SUPFAM" id="SSF102114">
    <property type="entry name" value="Radical SAM enzymes"/>
    <property type="match status" value="1"/>
</dbReference>
<keyword evidence="6" id="KW-0479">Metal-binding</keyword>
<evidence type="ECO:0000256" key="8">
    <source>
        <dbReference type="ARBA" id="ARBA00023014"/>
    </source>
</evidence>
<keyword evidence="3" id="KW-0004">4Fe-4S</keyword>
<dbReference type="InterPro" id="IPR003698">
    <property type="entry name" value="Lipoyl_synth"/>
</dbReference>
<dbReference type="GO" id="GO:0046872">
    <property type="term" value="F:metal ion binding"/>
    <property type="evidence" value="ECO:0007669"/>
    <property type="project" value="UniProtKB-KW"/>
</dbReference>
<evidence type="ECO:0000259" key="10">
    <source>
        <dbReference type="PROSITE" id="PS51918"/>
    </source>
</evidence>
<keyword evidence="4" id="KW-0808">Transferase</keyword>
<dbReference type="InterPro" id="IPR013785">
    <property type="entry name" value="Aldolase_TIM"/>
</dbReference>
<dbReference type="PANTHER" id="PTHR10949:SF0">
    <property type="entry name" value="LIPOYL SYNTHASE, MITOCHONDRIAL"/>
    <property type="match status" value="1"/>
</dbReference>
<evidence type="ECO:0000313" key="11">
    <source>
        <dbReference type="EMBL" id="CUV08675.1"/>
    </source>
</evidence>
<dbReference type="NCBIfam" id="NF004019">
    <property type="entry name" value="PRK05481.1"/>
    <property type="match status" value="1"/>
</dbReference>
<reference evidence="11" key="1">
    <citation type="submission" date="2015-10" db="EMBL/GenBank/DDBJ databases">
        <authorList>
            <person name="Gilbert D.G."/>
        </authorList>
    </citation>
    <scope>NUCLEOTIDE SEQUENCE</scope>
</reference>
<dbReference type="SFLD" id="SFLDS00029">
    <property type="entry name" value="Radical_SAM"/>
    <property type="match status" value="1"/>
</dbReference>
<evidence type="ECO:0000256" key="4">
    <source>
        <dbReference type="ARBA" id="ARBA00022679"/>
    </source>
</evidence>
<dbReference type="SMART" id="SM00729">
    <property type="entry name" value="Elp3"/>
    <property type="match status" value="1"/>
</dbReference>